<sequence length="181" mass="19268">MSLAILGASLPSALTFLFDRANKVLDERATRRRSADGDEAIQPTPDVVQAPGLLQGELAPLTADPGAVEERQAELAGIVGLLSPYARNPDLIDENDPELPTLVGRLRGLLEEVYGQRITFVGEDREPSGGAVRVNQVIDEHSGNLTGIGRISKETSKAVEVDQRIGRTQSGSEVTGVSEIS</sequence>
<reference evidence="1" key="1">
    <citation type="submission" date="2024-01" db="EMBL/GenBank/DDBJ databases">
        <title>First draft genome sequence data of TA4-1, the type strain of Gram-positive actinobacterium Streptomyces chiangmaiensis.</title>
        <authorList>
            <person name="Yasawong M."/>
            <person name="Nantapong N."/>
        </authorList>
    </citation>
    <scope>NUCLEOTIDE SEQUENCE</scope>
    <source>
        <strain evidence="1">TA4-1</strain>
    </source>
</reference>
<gene>
    <name evidence="1" type="ORF">VXC91_37535</name>
</gene>
<dbReference type="RefSeq" id="WP_329511834.1">
    <property type="nucleotide sequence ID" value="NZ_BAAAYZ010000159.1"/>
</dbReference>
<evidence type="ECO:0000313" key="2">
    <source>
        <dbReference type="Proteomes" id="UP001333996"/>
    </source>
</evidence>
<comment type="caution">
    <text evidence="1">The sequence shown here is derived from an EMBL/GenBank/DDBJ whole genome shotgun (WGS) entry which is preliminary data.</text>
</comment>
<dbReference type="Proteomes" id="UP001333996">
    <property type="component" value="Unassembled WGS sequence"/>
</dbReference>
<protein>
    <submittedName>
        <fullName evidence="1">Uncharacterized protein</fullName>
    </submittedName>
</protein>
<keyword evidence="2" id="KW-1185">Reference proteome</keyword>
<accession>A0ABU7FUD0</accession>
<name>A0ABU7FUD0_9ACTN</name>
<organism evidence="1 2">
    <name type="scientific">Streptomyces chiangmaiensis</name>
    <dbReference type="NCBI Taxonomy" id="766497"/>
    <lineage>
        <taxon>Bacteria</taxon>
        <taxon>Bacillati</taxon>
        <taxon>Actinomycetota</taxon>
        <taxon>Actinomycetes</taxon>
        <taxon>Kitasatosporales</taxon>
        <taxon>Streptomycetaceae</taxon>
        <taxon>Streptomyces</taxon>
    </lineage>
</organism>
<evidence type="ECO:0000313" key="1">
    <source>
        <dbReference type="EMBL" id="MED7827452.1"/>
    </source>
</evidence>
<dbReference type="EMBL" id="JAYWVC010000234">
    <property type="protein sequence ID" value="MED7827452.1"/>
    <property type="molecule type" value="Genomic_DNA"/>
</dbReference>
<proteinExistence type="predicted"/>